<dbReference type="PANTHER" id="PTHR11403">
    <property type="entry name" value="CYTOCHROME C OXIDASE SUBUNIT III"/>
    <property type="match status" value="1"/>
</dbReference>
<dbReference type="eggNOG" id="COG1845">
    <property type="taxonomic scope" value="Bacteria"/>
</dbReference>
<proteinExistence type="inferred from homology"/>
<dbReference type="CDD" id="cd00386">
    <property type="entry name" value="Heme_Cu_Oxidase_III_like"/>
    <property type="match status" value="1"/>
</dbReference>
<keyword evidence="6 8" id="KW-0472">Membrane</keyword>
<dbReference type="GO" id="GO:0019646">
    <property type="term" value="P:aerobic electron transport chain"/>
    <property type="evidence" value="ECO:0007669"/>
    <property type="project" value="InterPro"/>
</dbReference>
<dbReference type="Gene3D" id="1.20.120.80">
    <property type="entry name" value="Cytochrome c oxidase, subunit III, four-helix bundle"/>
    <property type="match status" value="1"/>
</dbReference>
<dbReference type="Pfam" id="PF00510">
    <property type="entry name" value="COX3"/>
    <property type="match status" value="1"/>
</dbReference>
<evidence type="ECO:0000256" key="4">
    <source>
        <dbReference type="ARBA" id="ARBA00022692"/>
    </source>
</evidence>
<evidence type="ECO:0000313" key="10">
    <source>
        <dbReference type="EMBL" id="AEV32885.1"/>
    </source>
</evidence>
<dbReference type="OrthoDB" id="679789at2"/>
<dbReference type="HOGENOM" id="CLU_044071_4_2_10"/>
<keyword evidence="11" id="KW-1185">Reference proteome</keyword>
<dbReference type="EMBL" id="CP003156">
    <property type="protein sequence ID" value="AEV32885.1"/>
    <property type="molecule type" value="Genomic_DNA"/>
</dbReference>
<dbReference type="STRING" id="926562.Oweho_1906"/>
<evidence type="ECO:0000256" key="8">
    <source>
        <dbReference type="SAM" id="Phobius"/>
    </source>
</evidence>
<evidence type="ECO:0000256" key="7">
    <source>
        <dbReference type="RuleBase" id="RU003376"/>
    </source>
</evidence>
<dbReference type="InterPro" id="IPR013833">
    <property type="entry name" value="Cyt_c_oxidase_su3_a-hlx"/>
</dbReference>
<dbReference type="InterPro" id="IPR024791">
    <property type="entry name" value="Cyt_c/ubiquinol_Oxase_su3"/>
</dbReference>
<feature type="transmembrane region" description="Helical" evidence="8">
    <location>
        <begin position="16"/>
        <end position="37"/>
    </location>
</feature>
<dbReference type="InterPro" id="IPR035973">
    <property type="entry name" value="Cyt_c_oxidase_su3-like_sf"/>
</dbReference>
<dbReference type="Proteomes" id="UP000005631">
    <property type="component" value="Chromosome"/>
</dbReference>
<dbReference type="RefSeq" id="WP_014202241.1">
    <property type="nucleotide sequence ID" value="NC_016599.1"/>
</dbReference>
<sequence>MGVLLPEQKRKVRKPLLWIGIASIVMTFAGLTSGYVVSRSALMAENRWLQFELPIQFYYATAAIVLSSVTMIIAHRAAKKGNAQLVKIGVLLTLVLGVTFAILQYYGAGDLIDRGLYLTGPGSNNATSWVYVIAGLHWFHVLSGIIVLLVTLFQANKNAYTIEDHQGLDMSAIYWHFLDALWIYLFCFLVFIR</sequence>
<evidence type="ECO:0000256" key="5">
    <source>
        <dbReference type="ARBA" id="ARBA00022989"/>
    </source>
</evidence>
<feature type="domain" description="Heme-copper oxidase subunit III family profile" evidence="9">
    <location>
        <begin position="17"/>
        <end position="193"/>
    </location>
</feature>
<comment type="subcellular location">
    <subcellularLocation>
        <location evidence="1 7">Cell membrane</location>
        <topology evidence="1 7">Multi-pass membrane protein</topology>
    </subcellularLocation>
</comment>
<dbReference type="PROSITE" id="PS50253">
    <property type="entry name" value="COX3"/>
    <property type="match status" value="1"/>
</dbReference>
<gene>
    <name evidence="10" type="ordered locus">Oweho_1906</name>
</gene>
<evidence type="ECO:0000313" key="11">
    <source>
        <dbReference type="Proteomes" id="UP000005631"/>
    </source>
</evidence>
<keyword evidence="5 8" id="KW-1133">Transmembrane helix</keyword>
<dbReference type="KEGG" id="oho:Oweho_1906"/>
<feature type="transmembrane region" description="Helical" evidence="8">
    <location>
        <begin position="128"/>
        <end position="153"/>
    </location>
</feature>
<feature type="transmembrane region" description="Helical" evidence="8">
    <location>
        <begin position="86"/>
        <end position="108"/>
    </location>
</feature>
<keyword evidence="3" id="KW-1003">Cell membrane</keyword>
<evidence type="ECO:0000256" key="6">
    <source>
        <dbReference type="ARBA" id="ARBA00023136"/>
    </source>
</evidence>
<dbReference type="GO" id="GO:0005886">
    <property type="term" value="C:plasma membrane"/>
    <property type="evidence" value="ECO:0007669"/>
    <property type="project" value="UniProtKB-SubCell"/>
</dbReference>
<accession>G8R295</accession>
<evidence type="ECO:0000259" key="9">
    <source>
        <dbReference type="PROSITE" id="PS50253"/>
    </source>
</evidence>
<evidence type="ECO:0000256" key="3">
    <source>
        <dbReference type="ARBA" id="ARBA00022475"/>
    </source>
</evidence>
<dbReference type="AlphaFoldDB" id="G8R295"/>
<dbReference type="SUPFAM" id="SSF81452">
    <property type="entry name" value="Cytochrome c oxidase subunit III-like"/>
    <property type="match status" value="1"/>
</dbReference>
<keyword evidence="4 7" id="KW-0812">Transmembrane</keyword>
<feature type="transmembrane region" description="Helical" evidence="8">
    <location>
        <begin position="57"/>
        <end position="74"/>
    </location>
</feature>
<name>G8R295_OWEHD</name>
<evidence type="ECO:0000256" key="2">
    <source>
        <dbReference type="ARBA" id="ARBA00010581"/>
    </source>
</evidence>
<reference evidence="10 11" key="1">
    <citation type="journal article" date="2012" name="Stand. Genomic Sci.">
        <title>Genome sequence of the orange-pigmented seawater bacterium Owenweeksia hongkongensis type strain (UST20020801(T)).</title>
        <authorList>
            <person name="Riedel T."/>
            <person name="Held B."/>
            <person name="Nolan M."/>
            <person name="Lucas S."/>
            <person name="Lapidus A."/>
            <person name="Tice H."/>
            <person name="Del Rio T.G."/>
            <person name="Cheng J.F."/>
            <person name="Han C."/>
            <person name="Tapia R."/>
            <person name="Goodwin L.A."/>
            <person name="Pitluck S."/>
            <person name="Liolios K."/>
            <person name="Mavromatis K."/>
            <person name="Pagani I."/>
            <person name="Ivanova N."/>
            <person name="Mikhailova N."/>
            <person name="Pati A."/>
            <person name="Chen A."/>
            <person name="Palaniappan K."/>
            <person name="Rohde M."/>
            <person name="Tindall B.J."/>
            <person name="Detter J.C."/>
            <person name="Goker M."/>
            <person name="Woyke T."/>
            <person name="Bristow J."/>
            <person name="Eisen J.A."/>
            <person name="Markowitz V."/>
            <person name="Hugenholtz P."/>
            <person name="Klenk H.P."/>
            <person name="Kyrpides N.C."/>
        </authorList>
    </citation>
    <scope>NUCLEOTIDE SEQUENCE</scope>
    <source>
        <strain evidence="11">DSM 17368 / JCM 12287 / NRRL B-23963</strain>
    </source>
</reference>
<protein>
    <submittedName>
        <fullName evidence="10">Heme/copper-type cytochrome/quinol oxidase, subunit 3</fullName>
    </submittedName>
</protein>
<comment type="similarity">
    <text evidence="2 7">Belongs to the cytochrome c oxidase subunit 3 family.</text>
</comment>
<dbReference type="PANTHER" id="PTHR11403:SF2">
    <property type="entry name" value="CYTOCHROME BO(3) UBIQUINOL OXIDASE SUBUNIT 3"/>
    <property type="match status" value="1"/>
</dbReference>
<dbReference type="InterPro" id="IPR000298">
    <property type="entry name" value="Cyt_c_oxidase-like_su3"/>
</dbReference>
<dbReference type="GO" id="GO:0004129">
    <property type="term" value="F:cytochrome-c oxidase activity"/>
    <property type="evidence" value="ECO:0007669"/>
    <property type="project" value="InterPro"/>
</dbReference>
<feature type="transmembrane region" description="Helical" evidence="8">
    <location>
        <begin position="173"/>
        <end position="192"/>
    </location>
</feature>
<evidence type="ECO:0000256" key="1">
    <source>
        <dbReference type="ARBA" id="ARBA00004651"/>
    </source>
</evidence>
<organism evidence="10 11">
    <name type="scientific">Owenweeksia hongkongensis (strain DSM 17368 / CIP 108786 / JCM 12287 / NRRL B-23963 / UST20020801)</name>
    <dbReference type="NCBI Taxonomy" id="926562"/>
    <lineage>
        <taxon>Bacteria</taxon>
        <taxon>Pseudomonadati</taxon>
        <taxon>Bacteroidota</taxon>
        <taxon>Flavobacteriia</taxon>
        <taxon>Flavobacteriales</taxon>
        <taxon>Owenweeksiaceae</taxon>
        <taxon>Owenweeksia</taxon>
    </lineage>
</organism>